<dbReference type="PANTHER" id="PTHR43448">
    <property type="entry name" value="PROTOHEME IX FARNESYLTRANSFERASE, MITOCHONDRIAL"/>
    <property type="match status" value="1"/>
</dbReference>
<evidence type="ECO:0000256" key="1">
    <source>
        <dbReference type="ARBA" id="ARBA00004651"/>
    </source>
</evidence>
<sequence>MLARLFRLRLSLMNGFAAAAGYLLFPSPVQRPTLLALFLGVALSAAAGSALNQVLERDLDALMRRTCDRPLPTKKLSPAAATLAGLAALAAGASLLFFAAGAVPAAVALVTLIWYLALYTPLKRVSSLALLVGGVCGCGAPLVGWSAAGGGLGDFRIVLLAGVIYLWQVPHFWQLQRKEADDYRRAGFHVFTPAVGKKGSAPLGRLWIISMITATLMLPVFGVVQAAPILCALLLPLPFLFLSWRRWDRVAALVLHCYPLLVTLAIFGGKFIGGAV</sequence>
<evidence type="ECO:0000256" key="11">
    <source>
        <dbReference type="ARBA" id="ARBA00040810"/>
    </source>
</evidence>
<evidence type="ECO:0000256" key="12">
    <source>
        <dbReference type="ARBA" id="ARBA00042475"/>
    </source>
</evidence>
<dbReference type="InterPro" id="IPR030470">
    <property type="entry name" value="UbiA_prenylTrfase_CS"/>
</dbReference>
<keyword evidence="5 15" id="KW-0808">Transferase</keyword>
<evidence type="ECO:0000256" key="14">
    <source>
        <dbReference type="SAM" id="Phobius"/>
    </source>
</evidence>
<organism evidence="15 16">
    <name type="scientific">Citrifermentans bremense</name>
    <dbReference type="NCBI Taxonomy" id="60035"/>
    <lineage>
        <taxon>Bacteria</taxon>
        <taxon>Pseudomonadati</taxon>
        <taxon>Thermodesulfobacteriota</taxon>
        <taxon>Desulfuromonadia</taxon>
        <taxon>Geobacterales</taxon>
        <taxon>Geobacteraceae</taxon>
        <taxon>Citrifermentans</taxon>
    </lineage>
</organism>
<feature type="transmembrane region" description="Helical" evidence="14">
    <location>
        <begin position="12"/>
        <end position="29"/>
    </location>
</feature>
<reference evidence="15 16" key="1">
    <citation type="submission" date="2020-06" db="EMBL/GenBank/DDBJ databases">
        <title>Interaction of electrochemicaly active bacteria, Geobacter bremensis R4 on different carbon anode.</title>
        <authorList>
            <person name="Meng L."/>
            <person name="Yoshida N."/>
        </authorList>
    </citation>
    <scope>NUCLEOTIDE SEQUENCE [LARGE SCALE GENOMIC DNA]</scope>
    <source>
        <strain evidence="15 16">R4</strain>
    </source>
</reference>
<dbReference type="PANTHER" id="PTHR43448:SF7">
    <property type="entry name" value="4-HYDROXYBENZOATE SOLANESYLTRANSFERASE"/>
    <property type="match status" value="1"/>
</dbReference>
<evidence type="ECO:0000256" key="13">
    <source>
        <dbReference type="ARBA" id="ARBA00047690"/>
    </source>
</evidence>
<feature type="transmembrane region" description="Helical" evidence="14">
    <location>
        <begin position="129"/>
        <end position="149"/>
    </location>
</feature>
<keyword evidence="16" id="KW-1185">Reference proteome</keyword>
<keyword evidence="4" id="KW-1003">Cell membrane</keyword>
<dbReference type="RefSeq" id="WP_226377846.1">
    <property type="nucleotide sequence ID" value="NZ_AP023213.1"/>
</dbReference>
<dbReference type="KEGG" id="gbn:GEOBRER4_00450"/>
<dbReference type="EMBL" id="AP023213">
    <property type="protein sequence ID" value="BCG45295.1"/>
    <property type="molecule type" value="Genomic_DNA"/>
</dbReference>
<evidence type="ECO:0000256" key="3">
    <source>
        <dbReference type="ARBA" id="ARBA00012292"/>
    </source>
</evidence>
<keyword evidence="9 14" id="KW-0472">Membrane</keyword>
<feature type="transmembrane region" description="Helical" evidence="14">
    <location>
        <begin position="35"/>
        <end position="55"/>
    </location>
</feature>
<dbReference type="AlphaFoldDB" id="A0A6S6M1Y4"/>
<feature type="transmembrane region" description="Helical" evidence="14">
    <location>
        <begin position="76"/>
        <end position="99"/>
    </location>
</feature>
<evidence type="ECO:0000313" key="16">
    <source>
        <dbReference type="Proteomes" id="UP000515472"/>
    </source>
</evidence>
<evidence type="ECO:0000256" key="2">
    <source>
        <dbReference type="ARBA" id="ARBA00004919"/>
    </source>
</evidence>
<comment type="subcellular location">
    <subcellularLocation>
        <location evidence="1">Cell membrane</location>
        <topology evidence="1">Multi-pass membrane protein</topology>
    </subcellularLocation>
</comment>
<dbReference type="GO" id="GO:0008495">
    <property type="term" value="F:protoheme IX farnesyltransferase activity"/>
    <property type="evidence" value="ECO:0007669"/>
    <property type="project" value="UniProtKB-EC"/>
</dbReference>
<keyword evidence="6 14" id="KW-0812">Transmembrane</keyword>
<dbReference type="Pfam" id="PF01040">
    <property type="entry name" value="UbiA"/>
    <property type="match status" value="1"/>
</dbReference>
<dbReference type="Proteomes" id="UP000515472">
    <property type="component" value="Chromosome"/>
</dbReference>
<evidence type="ECO:0000256" key="6">
    <source>
        <dbReference type="ARBA" id="ARBA00022692"/>
    </source>
</evidence>
<protein>
    <recommendedName>
        <fullName evidence="11">Protoheme IX farnesyltransferase</fullName>
        <ecNumber evidence="3">2.5.1.141</ecNumber>
    </recommendedName>
    <alternativeName>
        <fullName evidence="12">Heme B farnesyltransferase</fullName>
    </alternativeName>
    <alternativeName>
        <fullName evidence="10">Heme O synthase</fullName>
    </alternativeName>
</protein>
<evidence type="ECO:0000256" key="4">
    <source>
        <dbReference type="ARBA" id="ARBA00022475"/>
    </source>
</evidence>
<dbReference type="InterPro" id="IPR044878">
    <property type="entry name" value="UbiA_sf"/>
</dbReference>
<evidence type="ECO:0000256" key="5">
    <source>
        <dbReference type="ARBA" id="ARBA00022679"/>
    </source>
</evidence>
<keyword evidence="8" id="KW-0350">Heme biosynthesis</keyword>
<name>A0A6S6M1Y4_9BACT</name>
<dbReference type="GO" id="GO:0006783">
    <property type="term" value="P:heme biosynthetic process"/>
    <property type="evidence" value="ECO:0007669"/>
    <property type="project" value="UniProtKB-KW"/>
</dbReference>
<dbReference type="Gene3D" id="1.10.357.140">
    <property type="entry name" value="UbiA prenyltransferase"/>
    <property type="match status" value="1"/>
</dbReference>
<evidence type="ECO:0000256" key="8">
    <source>
        <dbReference type="ARBA" id="ARBA00023133"/>
    </source>
</evidence>
<dbReference type="InterPro" id="IPR006369">
    <property type="entry name" value="Protohaem_IX_farnesylTrfase"/>
</dbReference>
<gene>
    <name evidence="15" type="ORF">GEOBRER4_n0048</name>
</gene>
<feature type="transmembrane region" description="Helical" evidence="14">
    <location>
        <begin position="155"/>
        <end position="175"/>
    </location>
</feature>
<dbReference type="EC" id="2.5.1.141" evidence="3"/>
<evidence type="ECO:0000313" key="15">
    <source>
        <dbReference type="EMBL" id="BCG45295.1"/>
    </source>
</evidence>
<keyword evidence="7 14" id="KW-1133">Transmembrane helix</keyword>
<proteinExistence type="predicted"/>
<evidence type="ECO:0000256" key="10">
    <source>
        <dbReference type="ARBA" id="ARBA00030253"/>
    </source>
</evidence>
<comment type="pathway">
    <text evidence="2">Porphyrin-containing compound metabolism; heme O biosynthesis; heme O from protoheme: step 1/1.</text>
</comment>
<evidence type="ECO:0000256" key="9">
    <source>
        <dbReference type="ARBA" id="ARBA00023136"/>
    </source>
</evidence>
<dbReference type="PROSITE" id="PS00943">
    <property type="entry name" value="UBIA"/>
    <property type="match status" value="1"/>
</dbReference>
<dbReference type="InterPro" id="IPR000537">
    <property type="entry name" value="UbiA_prenyltransferase"/>
</dbReference>
<feature type="transmembrane region" description="Helical" evidence="14">
    <location>
        <begin position="250"/>
        <end position="272"/>
    </location>
</feature>
<feature type="transmembrane region" description="Helical" evidence="14">
    <location>
        <begin position="105"/>
        <end position="122"/>
    </location>
</feature>
<evidence type="ECO:0000256" key="7">
    <source>
        <dbReference type="ARBA" id="ARBA00022989"/>
    </source>
</evidence>
<comment type="catalytic activity">
    <reaction evidence="13">
        <text>heme b + (2E,6E)-farnesyl diphosphate + H2O = Fe(II)-heme o + diphosphate</text>
        <dbReference type="Rhea" id="RHEA:28070"/>
        <dbReference type="ChEBI" id="CHEBI:15377"/>
        <dbReference type="ChEBI" id="CHEBI:33019"/>
        <dbReference type="ChEBI" id="CHEBI:60344"/>
        <dbReference type="ChEBI" id="CHEBI:60530"/>
        <dbReference type="ChEBI" id="CHEBI:175763"/>
        <dbReference type="EC" id="2.5.1.141"/>
    </reaction>
</comment>
<accession>A0A6S6M1Y4</accession>
<dbReference type="GO" id="GO:0005886">
    <property type="term" value="C:plasma membrane"/>
    <property type="evidence" value="ECO:0007669"/>
    <property type="project" value="UniProtKB-SubCell"/>
</dbReference>